<comment type="caution">
    <text evidence="9">The sequence shown here is derived from an EMBL/GenBank/DDBJ whole genome shotgun (WGS) entry which is preliminary data.</text>
</comment>
<gene>
    <name evidence="9" type="ORF">BWD09_03950</name>
</gene>
<evidence type="ECO:0000256" key="5">
    <source>
        <dbReference type="ARBA" id="ARBA00023049"/>
    </source>
</evidence>
<dbReference type="PANTHER" id="PTHR22726">
    <property type="entry name" value="METALLOENDOPEPTIDASE OMA1"/>
    <property type="match status" value="1"/>
</dbReference>
<dbReference type="GO" id="GO:0004222">
    <property type="term" value="F:metalloendopeptidase activity"/>
    <property type="evidence" value="ECO:0007669"/>
    <property type="project" value="InterPro"/>
</dbReference>
<keyword evidence="4 6" id="KW-0862">Zinc</keyword>
<protein>
    <submittedName>
        <fullName evidence="9">Deoxyribonuclease HsdR</fullName>
    </submittedName>
</protein>
<evidence type="ECO:0000259" key="8">
    <source>
        <dbReference type="Pfam" id="PF01435"/>
    </source>
</evidence>
<dbReference type="InterPro" id="IPR051156">
    <property type="entry name" value="Mito/Outer_Membr_Metalloprot"/>
</dbReference>
<feature type="signal peptide" evidence="7">
    <location>
        <begin position="1"/>
        <end position="27"/>
    </location>
</feature>
<keyword evidence="5 6" id="KW-0482">Metalloprotease</keyword>
<evidence type="ECO:0000256" key="1">
    <source>
        <dbReference type="ARBA" id="ARBA00022670"/>
    </source>
</evidence>
<dbReference type="GO" id="GO:0046872">
    <property type="term" value="F:metal ion binding"/>
    <property type="evidence" value="ECO:0007669"/>
    <property type="project" value="UniProtKB-KW"/>
</dbReference>
<keyword evidence="1 6" id="KW-0645">Protease</keyword>
<organism evidence="9 10">
    <name type="scientific">Neisseria dentiae</name>
    <dbReference type="NCBI Taxonomy" id="194197"/>
    <lineage>
        <taxon>Bacteria</taxon>
        <taxon>Pseudomonadati</taxon>
        <taxon>Pseudomonadota</taxon>
        <taxon>Betaproteobacteria</taxon>
        <taxon>Neisseriales</taxon>
        <taxon>Neisseriaceae</taxon>
        <taxon>Neisseria</taxon>
    </lineage>
</organism>
<name>A0A1X3DEJ3_9NEIS</name>
<evidence type="ECO:0000313" key="9">
    <source>
        <dbReference type="EMBL" id="OSI18124.1"/>
    </source>
</evidence>
<dbReference type="AlphaFoldDB" id="A0A1X3DEJ3"/>
<sequence>MKKAFPLRSAIAAATLAAALAGCTSVADMVGYDSNTLNESAAKSYGQVMQQARSKQVLDTTSQTSRRIHSVFNRLRPHAERANQTGVAFNWQMSVIKSNELNAWAMPGGKMAMYTGMVDRLKLSNDEIAAVVGHEMAHALLEHSKKAIGQQVLTGLAANVGGSIVAASTGISSDAIGLSSDLLSQYGVNMPFSRSQEREADALGVRLMAEAGYNPQAAVSVWEKMNRVSDNNNAWNAITSSHPTNNARMEAIRKMLPEVIPVYERNRR</sequence>
<dbReference type="GO" id="GO:0016020">
    <property type="term" value="C:membrane"/>
    <property type="evidence" value="ECO:0007669"/>
    <property type="project" value="TreeGrafter"/>
</dbReference>
<comment type="cofactor">
    <cofactor evidence="6">
        <name>Zn(2+)</name>
        <dbReference type="ChEBI" id="CHEBI:29105"/>
    </cofactor>
    <text evidence="6">Binds 1 zinc ion per subunit.</text>
</comment>
<evidence type="ECO:0000256" key="6">
    <source>
        <dbReference type="RuleBase" id="RU003983"/>
    </source>
</evidence>
<evidence type="ECO:0000256" key="7">
    <source>
        <dbReference type="SAM" id="SignalP"/>
    </source>
</evidence>
<keyword evidence="10" id="KW-1185">Reference proteome</keyword>
<reference evidence="10" key="1">
    <citation type="submission" date="2017-01" db="EMBL/GenBank/DDBJ databases">
        <authorList>
            <person name="Wolfgang W.J."/>
            <person name="Cole J."/>
            <person name="Wroblewski D."/>
            <person name="Mcginnis J."/>
            <person name="Musser K.A."/>
        </authorList>
    </citation>
    <scope>NUCLEOTIDE SEQUENCE [LARGE SCALE GENOMIC DNA]</scope>
    <source>
        <strain evidence="10">DSM 19151</strain>
    </source>
</reference>
<dbReference type="Gene3D" id="3.30.2010.10">
    <property type="entry name" value="Metalloproteases ('zincins'), catalytic domain"/>
    <property type="match status" value="1"/>
</dbReference>
<feature type="chain" id="PRO_5010889612" evidence="7">
    <location>
        <begin position="28"/>
        <end position="268"/>
    </location>
</feature>
<dbReference type="Proteomes" id="UP000193118">
    <property type="component" value="Unassembled WGS sequence"/>
</dbReference>
<dbReference type="InterPro" id="IPR001915">
    <property type="entry name" value="Peptidase_M48"/>
</dbReference>
<dbReference type="Pfam" id="PF01435">
    <property type="entry name" value="Peptidase_M48"/>
    <property type="match status" value="1"/>
</dbReference>
<dbReference type="RefSeq" id="WP_085365426.1">
    <property type="nucleotide sequence ID" value="NZ_CAUJPZ010000050.1"/>
</dbReference>
<dbReference type="PROSITE" id="PS51257">
    <property type="entry name" value="PROKAR_LIPOPROTEIN"/>
    <property type="match status" value="1"/>
</dbReference>
<dbReference type="STRING" id="194197.BWD09_03950"/>
<dbReference type="PANTHER" id="PTHR22726:SF1">
    <property type="entry name" value="METALLOENDOPEPTIDASE OMA1, MITOCHONDRIAL"/>
    <property type="match status" value="1"/>
</dbReference>
<comment type="similarity">
    <text evidence="6">Belongs to the peptidase M48 family.</text>
</comment>
<dbReference type="CDD" id="cd07331">
    <property type="entry name" value="M48C_Oma1_like"/>
    <property type="match status" value="1"/>
</dbReference>
<evidence type="ECO:0000256" key="4">
    <source>
        <dbReference type="ARBA" id="ARBA00022833"/>
    </source>
</evidence>
<evidence type="ECO:0000256" key="3">
    <source>
        <dbReference type="ARBA" id="ARBA00022801"/>
    </source>
</evidence>
<feature type="domain" description="Peptidase M48" evidence="8">
    <location>
        <begin position="63"/>
        <end position="255"/>
    </location>
</feature>
<dbReference type="GO" id="GO:0051603">
    <property type="term" value="P:proteolysis involved in protein catabolic process"/>
    <property type="evidence" value="ECO:0007669"/>
    <property type="project" value="TreeGrafter"/>
</dbReference>
<proteinExistence type="inferred from homology"/>
<dbReference type="GeneID" id="94579568"/>
<keyword evidence="3 6" id="KW-0378">Hydrolase</keyword>
<keyword evidence="2" id="KW-0479">Metal-binding</keyword>
<keyword evidence="7" id="KW-0732">Signal</keyword>
<evidence type="ECO:0000313" key="10">
    <source>
        <dbReference type="Proteomes" id="UP000193118"/>
    </source>
</evidence>
<dbReference type="EMBL" id="MTBO01000005">
    <property type="protein sequence ID" value="OSI18124.1"/>
    <property type="molecule type" value="Genomic_DNA"/>
</dbReference>
<accession>A0A1X3DEJ3</accession>
<dbReference type="OrthoDB" id="9810445at2"/>
<evidence type="ECO:0000256" key="2">
    <source>
        <dbReference type="ARBA" id="ARBA00022723"/>
    </source>
</evidence>